<feature type="transmembrane region" description="Helical" evidence="9">
    <location>
        <begin position="343"/>
        <end position="361"/>
    </location>
</feature>
<feature type="transmembrane region" description="Helical" evidence="9">
    <location>
        <begin position="86"/>
        <end position="107"/>
    </location>
</feature>
<evidence type="ECO:0000256" key="8">
    <source>
        <dbReference type="SAM" id="MobiDB-lite"/>
    </source>
</evidence>
<gene>
    <name evidence="11" type="ORF">CFX0092_A2551</name>
</gene>
<keyword evidence="4" id="KW-0808">Transferase</keyword>
<name>A0A160T4S7_9CHLR</name>
<evidence type="ECO:0000313" key="11">
    <source>
        <dbReference type="EMBL" id="CUS04429.2"/>
    </source>
</evidence>
<sequence length="835" mass="91413">MSNGRQASMSGARARRWAMVAVLLLGFFLRVHRIGEQRVWWDEGWSVWAARFSPLDILRQTGNDVHPPLYFQLLHLWRALSGDEAAVLRLLSAFLGLLAVALTYALGRRMARGNLSPGWATLAGLLAALLLTVSRFAIAWSQEIRMYALATLLALLAVWAARRVWQGGRRRDAALYVAATTAGLYTLYLFAPVWLAINVAWLWTWRAADRRRAAAERRRELWRWAGLQLLIVALFLPWALYAAGGFLNTASATPIRPLDFLHIYWTVLTVGIPVDVSQFNRLTLPALGIFLLAVGALVFHALAASRRPSTLDAANSSPATRHPPPATSSRGQRSVVRGHLRDLTLLLSILLLPALIVYFVSLPRQNFYNPPFNPRYLVIFTPFYSILLAWGVAALGSRGAGVQGSRGESGQWSVVSGLLALSLSAFMLAVALVGLRPYYPGRVLVDDYPSLVSTIGAYRRPGDAVVLYSDTDWPIFAYHHPDEWRGVPGAWTVTPELAGDFLTPIWEEHEAIWLVTTPYSAGGDPQRYLPAWLAERATAVREFSYKDMALTLYTRTAERAALADHLPSDTPGNLDVPLPGGGTLVGYSQAAHDFKSGDIIHLFLYRQGGDKGQTEVGLIDAASSNVWAITPVEWPATDGLARQQVDILVPPEAPSGDYRLYVHDAGGATVPFGRLTVRQKQAEFLTLGDVTIANPVEAQFGAGIRLVGYDLAATTVRPGEMVGLTLYWSSDGDVGQRYKVFTHLLGDVFNATTGNFLWGQVDSEPAANTRPTTTWRAGEIIADEYAIPLAADAPPGTYRIEIGLYDAVSGERLPLLGPDGAPAADHLILTVVEVE</sequence>
<evidence type="ECO:0000256" key="4">
    <source>
        <dbReference type="ARBA" id="ARBA00022679"/>
    </source>
</evidence>
<keyword evidence="12" id="KW-1185">Reference proteome</keyword>
<dbReference type="Proteomes" id="UP000215027">
    <property type="component" value="Chromosome I"/>
</dbReference>
<feature type="transmembrane region" description="Helical" evidence="9">
    <location>
        <begin position="221"/>
        <end position="246"/>
    </location>
</feature>
<evidence type="ECO:0000256" key="7">
    <source>
        <dbReference type="ARBA" id="ARBA00023136"/>
    </source>
</evidence>
<evidence type="ECO:0000256" key="2">
    <source>
        <dbReference type="ARBA" id="ARBA00022475"/>
    </source>
</evidence>
<dbReference type="PANTHER" id="PTHR33908:SF11">
    <property type="entry name" value="MEMBRANE PROTEIN"/>
    <property type="match status" value="1"/>
</dbReference>
<dbReference type="GO" id="GO:0005886">
    <property type="term" value="C:plasma membrane"/>
    <property type="evidence" value="ECO:0007669"/>
    <property type="project" value="UniProtKB-SubCell"/>
</dbReference>
<comment type="subcellular location">
    <subcellularLocation>
        <location evidence="1">Cell membrane</location>
        <topology evidence="1">Multi-pass membrane protein</topology>
    </subcellularLocation>
</comment>
<dbReference type="PANTHER" id="PTHR33908">
    <property type="entry name" value="MANNOSYLTRANSFERASE YKCB-RELATED"/>
    <property type="match status" value="1"/>
</dbReference>
<accession>A0A160T4S7</accession>
<feature type="transmembrane region" description="Helical" evidence="9">
    <location>
        <begin position="173"/>
        <end position="201"/>
    </location>
</feature>
<dbReference type="InterPro" id="IPR050297">
    <property type="entry name" value="LipidA_mod_glycosyltrf_83"/>
</dbReference>
<keyword evidence="7 9" id="KW-0472">Membrane</keyword>
<feature type="domain" description="Glycosyltransferase RgtA/B/C/D-like" evidence="10">
    <location>
        <begin position="66"/>
        <end position="238"/>
    </location>
</feature>
<evidence type="ECO:0000259" key="10">
    <source>
        <dbReference type="Pfam" id="PF13231"/>
    </source>
</evidence>
<evidence type="ECO:0000256" key="1">
    <source>
        <dbReference type="ARBA" id="ARBA00004651"/>
    </source>
</evidence>
<dbReference type="Pfam" id="PF13231">
    <property type="entry name" value="PMT_2"/>
    <property type="match status" value="1"/>
</dbReference>
<keyword evidence="6 9" id="KW-1133">Transmembrane helix</keyword>
<organism evidence="11 12">
    <name type="scientific">Candidatus Promineifilum breve</name>
    <dbReference type="NCBI Taxonomy" id="1806508"/>
    <lineage>
        <taxon>Bacteria</taxon>
        <taxon>Bacillati</taxon>
        <taxon>Chloroflexota</taxon>
        <taxon>Ardenticatenia</taxon>
        <taxon>Candidatus Promineifilales</taxon>
        <taxon>Candidatus Promineifilaceae</taxon>
        <taxon>Candidatus Promineifilum</taxon>
    </lineage>
</organism>
<dbReference type="AlphaFoldDB" id="A0A160T4S7"/>
<dbReference type="InterPro" id="IPR038731">
    <property type="entry name" value="RgtA/B/C-like"/>
</dbReference>
<dbReference type="GO" id="GO:0016763">
    <property type="term" value="F:pentosyltransferase activity"/>
    <property type="evidence" value="ECO:0007669"/>
    <property type="project" value="TreeGrafter"/>
</dbReference>
<keyword evidence="5 9" id="KW-0812">Transmembrane</keyword>
<keyword evidence="2" id="KW-1003">Cell membrane</keyword>
<feature type="transmembrane region" description="Helical" evidence="9">
    <location>
        <begin position="376"/>
        <end position="396"/>
    </location>
</feature>
<feature type="region of interest" description="Disordered" evidence="8">
    <location>
        <begin position="311"/>
        <end position="333"/>
    </location>
</feature>
<feature type="transmembrane region" description="Helical" evidence="9">
    <location>
        <begin position="417"/>
        <end position="439"/>
    </location>
</feature>
<proteinExistence type="predicted"/>
<evidence type="ECO:0000256" key="5">
    <source>
        <dbReference type="ARBA" id="ARBA00022692"/>
    </source>
</evidence>
<dbReference type="RefSeq" id="WP_095043761.1">
    <property type="nucleotide sequence ID" value="NZ_LN890655.1"/>
</dbReference>
<dbReference type="OrthoDB" id="135110at2"/>
<dbReference type="GO" id="GO:0009103">
    <property type="term" value="P:lipopolysaccharide biosynthetic process"/>
    <property type="evidence" value="ECO:0007669"/>
    <property type="project" value="UniProtKB-ARBA"/>
</dbReference>
<keyword evidence="3" id="KW-0328">Glycosyltransferase</keyword>
<evidence type="ECO:0000313" key="12">
    <source>
        <dbReference type="Proteomes" id="UP000215027"/>
    </source>
</evidence>
<dbReference type="KEGG" id="pbf:CFX0092_A2551"/>
<feature type="transmembrane region" description="Helical" evidence="9">
    <location>
        <begin position="144"/>
        <end position="161"/>
    </location>
</feature>
<dbReference type="EMBL" id="LN890655">
    <property type="protein sequence ID" value="CUS04429.2"/>
    <property type="molecule type" value="Genomic_DNA"/>
</dbReference>
<protein>
    <recommendedName>
        <fullName evidence="10">Glycosyltransferase RgtA/B/C/D-like domain-containing protein</fullName>
    </recommendedName>
</protein>
<feature type="transmembrane region" description="Helical" evidence="9">
    <location>
        <begin position="282"/>
        <end position="303"/>
    </location>
</feature>
<evidence type="ECO:0000256" key="9">
    <source>
        <dbReference type="SAM" id="Phobius"/>
    </source>
</evidence>
<evidence type="ECO:0000256" key="6">
    <source>
        <dbReference type="ARBA" id="ARBA00022989"/>
    </source>
</evidence>
<reference evidence="11" key="1">
    <citation type="submission" date="2016-01" db="EMBL/GenBank/DDBJ databases">
        <authorList>
            <person name="Mcilroy J.S."/>
            <person name="Karst M S."/>
            <person name="Albertsen M."/>
        </authorList>
    </citation>
    <scope>NUCLEOTIDE SEQUENCE</scope>
    <source>
        <strain evidence="11">Cfx-K</strain>
    </source>
</reference>
<feature type="transmembrane region" description="Helical" evidence="9">
    <location>
        <begin position="119"/>
        <end position="138"/>
    </location>
</feature>
<evidence type="ECO:0000256" key="3">
    <source>
        <dbReference type="ARBA" id="ARBA00022676"/>
    </source>
</evidence>